<comment type="function">
    <text evidence="6">Methylates ribosomal protein L11.</text>
</comment>
<dbReference type="GO" id="GO:0032259">
    <property type="term" value="P:methylation"/>
    <property type="evidence" value="ECO:0007669"/>
    <property type="project" value="UniProtKB-KW"/>
</dbReference>
<comment type="catalytic activity">
    <reaction evidence="6">
        <text>L-lysyl-[protein] + 3 S-adenosyl-L-methionine = N(6),N(6),N(6)-trimethyl-L-lysyl-[protein] + 3 S-adenosyl-L-homocysteine + 3 H(+)</text>
        <dbReference type="Rhea" id="RHEA:54192"/>
        <dbReference type="Rhea" id="RHEA-COMP:9752"/>
        <dbReference type="Rhea" id="RHEA-COMP:13826"/>
        <dbReference type="ChEBI" id="CHEBI:15378"/>
        <dbReference type="ChEBI" id="CHEBI:29969"/>
        <dbReference type="ChEBI" id="CHEBI:57856"/>
        <dbReference type="ChEBI" id="CHEBI:59789"/>
        <dbReference type="ChEBI" id="CHEBI:61961"/>
    </reaction>
</comment>
<evidence type="ECO:0000313" key="7">
    <source>
        <dbReference type="EMBL" id="MFC0595281.1"/>
    </source>
</evidence>
<reference evidence="7 8" key="1">
    <citation type="submission" date="2024-09" db="EMBL/GenBank/DDBJ databases">
        <authorList>
            <person name="Sun Q."/>
            <person name="Mori K."/>
        </authorList>
    </citation>
    <scope>NUCLEOTIDE SEQUENCE [LARGE SCALE GENOMIC DNA]</scope>
    <source>
        <strain evidence="7 8">NCAIM B.02340</strain>
    </source>
</reference>
<organism evidence="7 8">
    <name type="scientific">Thermus composti</name>
    <dbReference type="NCBI Taxonomy" id="532059"/>
    <lineage>
        <taxon>Bacteria</taxon>
        <taxon>Thermotogati</taxon>
        <taxon>Deinococcota</taxon>
        <taxon>Deinococci</taxon>
        <taxon>Thermales</taxon>
        <taxon>Thermaceae</taxon>
        <taxon>Thermus</taxon>
    </lineage>
</organism>
<dbReference type="NCBIfam" id="NF001790">
    <property type="entry name" value="PRK00517.3-3"/>
    <property type="match status" value="1"/>
</dbReference>
<gene>
    <name evidence="6" type="primary">prmA</name>
    <name evidence="7" type="ORF">ACFFFP_03730</name>
</gene>
<dbReference type="HAMAP" id="MF_00735">
    <property type="entry name" value="Methyltr_PrmA"/>
    <property type="match status" value="1"/>
</dbReference>
<dbReference type="Pfam" id="PF06325">
    <property type="entry name" value="PrmA"/>
    <property type="match status" value="1"/>
</dbReference>
<dbReference type="GO" id="GO:0005840">
    <property type="term" value="C:ribosome"/>
    <property type="evidence" value="ECO:0007669"/>
    <property type="project" value="UniProtKB-KW"/>
</dbReference>
<dbReference type="EC" id="2.1.1.-" evidence="6"/>
<name>A0ABV6PZL2_9DEIN</name>
<dbReference type="InterPro" id="IPR050078">
    <property type="entry name" value="Ribosomal_L11_MeTrfase_PrmA"/>
</dbReference>
<feature type="binding site" evidence="6">
    <location>
        <position position="128"/>
    </location>
    <ligand>
        <name>S-adenosyl-L-methionine</name>
        <dbReference type="ChEBI" id="CHEBI:59789"/>
    </ligand>
</feature>
<comment type="caution">
    <text evidence="7">The sequence shown here is derived from an EMBL/GenBank/DDBJ whole genome shotgun (WGS) entry which is preliminary data.</text>
</comment>
<protein>
    <recommendedName>
        <fullName evidence="6">Ribosomal protein L11 methyltransferase</fullName>
        <shortName evidence="6">L11 Mtase</shortName>
        <ecNumber evidence="6">2.1.1.-</ecNumber>
    </recommendedName>
</protein>
<keyword evidence="3 6" id="KW-0489">Methyltransferase</keyword>
<dbReference type="SUPFAM" id="SSF53335">
    <property type="entry name" value="S-adenosyl-L-methionine-dependent methyltransferases"/>
    <property type="match status" value="1"/>
</dbReference>
<dbReference type="Gene3D" id="3.30.70.1170">
    <property type="entry name" value="Sun protein, domain 3"/>
    <property type="match status" value="1"/>
</dbReference>
<dbReference type="PANTHER" id="PTHR43648:SF1">
    <property type="entry name" value="ELECTRON TRANSFER FLAVOPROTEIN BETA SUBUNIT LYSINE METHYLTRANSFERASE"/>
    <property type="match status" value="1"/>
</dbReference>
<evidence type="ECO:0000256" key="4">
    <source>
        <dbReference type="ARBA" id="ARBA00022679"/>
    </source>
</evidence>
<dbReference type="PANTHER" id="PTHR43648">
    <property type="entry name" value="ELECTRON TRANSFER FLAVOPROTEIN BETA SUBUNIT LYSINE METHYLTRANSFERASE"/>
    <property type="match status" value="1"/>
</dbReference>
<dbReference type="InterPro" id="IPR004498">
    <property type="entry name" value="Ribosomal_PrmA_MeTrfase"/>
</dbReference>
<feature type="binding site" evidence="6">
    <location>
        <position position="107"/>
    </location>
    <ligand>
        <name>S-adenosyl-L-methionine</name>
        <dbReference type="ChEBI" id="CHEBI:59789"/>
    </ligand>
</feature>
<comment type="subcellular location">
    <subcellularLocation>
        <location evidence="6">Cytoplasm</location>
    </subcellularLocation>
</comment>
<keyword evidence="2 6" id="KW-0963">Cytoplasm</keyword>
<dbReference type="Proteomes" id="UP001589830">
    <property type="component" value="Unassembled WGS sequence"/>
</dbReference>
<evidence type="ECO:0000256" key="3">
    <source>
        <dbReference type="ARBA" id="ARBA00022603"/>
    </source>
</evidence>
<dbReference type="RefSeq" id="WP_188845289.1">
    <property type="nucleotide sequence ID" value="NZ_BMPJ01000001.1"/>
</dbReference>
<evidence type="ECO:0000256" key="2">
    <source>
        <dbReference type="ARBA" id="ARBA00022490"/>
    </source>
</evidence>
<proteinExistence type="inferred from homology"/>
<dbReference type="EMBL" id="JBHLTW010000012">
    <property type="protein sequence ID" value="MFC0595281.1"/>
    <property type="molecule type" value="Genomic_DNA"/>
</dbReference>
<dbReference type="CDD" id="cd02440">
    <property type="entry name" value="AdoMet_MTases"/>
    <property type="match status" value="1"/>
</dbReference>
<evidence type="ECO:0000256" key="1">
    <source>
        <dbReference type="ARBA" id="ARBA00009741"/>
    </source>
</evidence>
<dbReference type="InterPro" id="IPR029063">
    <property type="entry name" value="SAM-dependent_MTases_sf"/>
</dbReference>
<feature type="binding site" evidence="6">
    <location>
        <position position="191"/>
    </location>
    <ligand>
        <name>S-adenosyl-L-methionine</name>
        <dbReference type="ChEBI" id="CHEBI:59789"/>
    </ligand>
</feature>
<comment type="similarity">
    <text evidence="1 6">Belongs to the methyltransferase superfamily. PrmA family.</text>
</comment>
<keyword evidence="4 6" id="KW-0808">Transferase</keyword>
<dbReference type="GO" id="GO:0008168">
    <property type="term" value="F:methyltransferase activity"/>
    <property type="evidence" value="ECO:0007669"/>
    <property type="project" value="UniProtKB-KW"/>
</dbReference>
<keyword evidence="7" id="KW-0689">Ribosomal protein</keyword>
<keyword evidence="7" id="KW-0687">Ribonucleoprotein</keyword>
<keyword evidence="5 6" id="KW-0949">S-adenosyl-L-methionine</keyword>
<feature type="binding site" evidence="6">
    <location>
        <position position="149"/>
    </location>
    <ligand>
        <name>S-adenosyl-L-methionine</name>
        <dbReference type="ChEBI" id="CHEBI:59789"/>
    </ligand>
</feature>
<evidence type="ECO:0000313" key="8">
    <source>
        <dbReference type="Proteomes" id="UP001589830"/>
    </source>
</evidence>
<evidence type="ECO:0000256" key="5">
    <source>
        <dbReference type="ARBA" id="ARBA00022691"/>
    </source>
</evidence>
<evidence type="ECO:0000256" key="6">
    <source>
        <dbReference type="HAMAP-Rule" id="MF_00735"/>
    </source>
</evidence>
<sequence>MWVYRLKGTAEALEALLPELFERGARGVWEREGEVWAYFPAPLDLPFGGVWEEVPEEDWLEAWRRDLRPALAPPFVVLAPWHAWEGPEIPLVIEPGMAFGTGHHETTRLALRALARHLRPGEKVLDLGTGSGILAIAAEKLGGKALGVDIDPTVLPQAEANAQRNGVRPRFLEGSLEAALPQGPFDLLVANLYAELHAELAPRYAEALAPGGRALLTGILKERAPGVREALAGAGFRPLEEEAEGEWVLLAYGR</sequence>
<accession>A0ABV6PZL2</accession>
<dbReference type="Gene3D" id="1.20.5.1350">
    <property type="match status" value="1"/>
</dbReference>
<dbReference type="Gene3D" id="3.40.50.150">
    <property type="entry name" value="Vaccinia Virus protein VP39"/>
    <property type="match status" value="1"/>
</dbReference>
<keyword evidence="8" id="KW-1185">Reference proteome</keyword>